<dbReference type="GO" id="GO:0003677">
    <property type="term" value="F:DNA binding"/>
    <property type="evidence" value="ECO:0007669"/>
    <property type="project" value="UniProtKB-KW"/>
</dbReference>
<evidence type="ECO:0000256" key="3">
    <source>
        <dbReference type="ARBA" id="ARBA00023163"/>
    </source>
</evidence>
<feature type="domain" description="HTH gntR-type" evidence="5">
    <location>
        <begin position="29"/>
        <end position="96"/>
    </location>
</feature>
<sequence length="241" mass="26868">MSETLLSRGGAAELSSHDDAATPASAPRVARAHDIEVELRRRIARQILLPGAVLREGEIAEEFGVSRTQVRDAFLVLALRGLIERVPNKGAVVSRLDFAQIVEIFAVREPLEGMCARLAAQNTTPEVWQPFVERFEHAMPGFVETGDFDAFADGYQAFRLKIIESANNRTLRDMLDSIGEKINALSRRIIILPGRGAQALLEHRAVLDALYRGDAEAAETLRKANMRSGLEWFVRYRNFVL</sequence>
<gene>
    <name evidence="6" type="ORF">SAMN05216551_106150</name>
</gene>
<dbReference type="PANTHER" id="PTHR43537:SF49">
    <property type="entry name" value="TRANSCRIPTIONAL REGULATORY PROTEIN"/>
    <property type="match status" value="1"/>
</dbReference>
<keyword evidence="3" id="KW-0804">Transcription</keyword>
<dbReference type="SMART" id="SM00345">
    <property type="entry name" value="HTH_GNTR"/>
    <property type="match status" value="1"/>
</dbReference>
<dbReference type="CDD" id="cd07377">
    <property type="entry name" value="WHTH_GntR"/>
    <property type="match status" value="1"/>
</dbReference>
<evidence type="ECO:0000256" key="4">
    <source>
        <dbReference type="SAM" id="MobiDB-lite"/>
    </source>
</evidence>
<feature type="region of interest" description="Disordered" evidence="4">
    <location>
        <begin position="1"/>
        <end position="27"/>
    </location>
</feature>
<dbReference type="SMART" id="SM00895">
    <property type="entry name" value="FCD"/>
    <property type="match status" value="1"/>
</dbReference>
<dbReference type="InterPro" id="IPR036390">
    <property type="entry name" value="WH_DNA-bd_sf"/>
</dbReference>
<evidence type="ECO:0000256" key="2">
    <source>
        <dbReference type="ARBA" id="ARBA00023125"/>
    </source>
</evidence>
<dbReference type="RefSeq" id="WP_091908321.1">
    <property type="nucleotide sequence ID" value="NZ_FNLO01000006.1"/>
</dbReference>
<accession>A0A1H2PQ39</accession>
<dbReference type="Pfam" id="PF07729">
    <property type="entry name" value="FCD"/>
    <property type="match status" value="1"/>
</dbReference>
<dbReference type="InterPro" id="IPR011711">
    <property type="entry name" value="GntR_C"/>
</dbReference>
<keyword evidence="2 6" id="KW-0238">DNA-binding</keyword>
<dbReference type="InterPro" id="IPR000524">
    <property type="entry name" value="Tscrpt_reg_HTH_GntR"/>
</dbReference>
<protein>
    <submittedName>
        <fullName evidence="6">DNA-binding transcriptional regulator, GntR family</fullName>
    </submittedName>
</protein>
<dbReference type="SUPFAM" id="SSF46785">
    <property type="entry name" value="Winged helix' DNA-binding domain"/>
    <property type="match status" value="1"/>
</dbReference>
<dbReference type="Pfam" id="PF00392">
    <property type="entry name" value="GntR"/>
    <property type="match status" value="1"/>
</dbReference>
<dbReference type="PROSITE" id="PS50949">
    <property type="entry name" value="HTH_GNTR"/>
    <property type="match status" value="1"/>
</dbReference>
<name>A0A1H2PQ39_9BURK</name>
<dbReference type="PRINTS" id="PR00035">
    <property type="entry name" value="HTHGNTR"/>
</dbReference>
<keyword evidence="7" id="KW-1185">Reference proteome</keyword>
<evidence type="ECO:0000313" key="6">
    <source>
        <dbReference type="EMBL" id="SDV48896.1"/>
    </source>
</evidence>
<dbReference type="Proteomes" id="UP000243719">
    <property type="component" value="Unassembled WGS sequence"/>
</dbReference>
<evidence type="ECO:0000313" key="7">
    <source>
        <dbReference type="Proteomes" id="UP000243719"/>
    </source>
</evidence>
<dbReference type="SUPFAM" id="SSF48008">
    <property type="entry name" value="GntR ligand-binding domain-like"/>
    <property type="match status" value="1"/>
</dbReference>
<reference evidence="7" key="1">
    <citation type="submission" date="2016-09" db="EMBL/GenBank/DDBJ databases">
        <authorList>
            <person name="Varghese N."/>
            <person name="Submissions S."/>
        </authorList>
    </citation>
    <scope>NUCLEOTIDE SEQUENCE [LARGE SCALE GENOMIC DNA]</scope>
    <source>
        <strain evidence="7">JS23</strain>
    </source>
</reference>
<dbReference type="OrthoDB" id="9799812at2"/>
<dbReference type="InterPro" id="IPR008920">
    <property type="entry name" value="TF_FadR/GntR_C"/>
</dbReference>
<dbReference type="PANTHER" id="PTHR43537">
    <property type="entry name" value="TRANSCRIPTIONAL REGULATOR, GNTR FAMILY"/>
    <property type="match status" value="1"/>
</dbReference>
<evidence type="ECO:0000259" key="5">
    <source>
        <dbReference type="PROSITE" id="PS50949"/>
    </source>
</evidence>
<dbReference type="InterPro" id="IPR036388">
    <property type="entry name" value="WH-like_DNA-bd_sf"/>
</dbReference>
<dbReference type="STRING" id="1770053.SAMN05216551_106150"/>
<organism evidence="6 7">
    <name type="scientific">Chitinasiproducens palmae</name>
    <dbReference type="NCBI Taxonomy" id="1770053"/>
    <lineage>
        <taxon>Bacteria</taxon>
        <taxon>Pseudomonadati</taxon>
        <taxon>Pseudomonadota</taxon>
        <taxon>Betaproteobacteria</taxon>
        <taxon>Burkholderiales</taxon>
        <taxon>Burkholderiaceae</taxon>
        <taxon>Chitinasiproducens</taxon>
    </lineage>
</organism>
<dbReference type="EMBL" id="FNLO01000006">
    <property type="protein sequence ID" value="SDV48896.1"/>
    <property type="molecule type" value="Genomic_DNA"/>
</dbReference>
<proteinExistence type="predicted"/>
<dbReference type="Gene3D" id="1.20.120.530">
    <property type="entry name" value="GntR ligand-binding domain-like"/>
    <property type="match status" value="1"/>
</dbReference>
<evidence type="ECO:0000256" key="1">
    <source>
        <dbReference type="ARBA" id="ARBA00023015"/>
    </source>
</evidence>
<keyword evidence="1" id="KW-0805">Transcription regulation</keyword>
<dbReference type="AlphaFoldDB" id="A0A1H2PQ39"/>
<dbReference type="GO" id="GO:0003700">
    <property type="term" value="F:DNA-binding transcription factor activity"/>
    <property type="evidence" value="ECO:0007669"/>
    <property type="project" value="InterPro"/>
</dbReference>
<dbReference type="Gene3D" id="1.10.10.10">
    <property type="entry name" value="Winged helix-like DNA-binding domain superfamily/Winged helix DNA-binding domain"/>
    <property type="match status" value="1"/>
</dbReference>